<dbReference type="RefSeq" id="WP_147682809.1">
    <property type="nucleotide sequence ID" value="NZ_VDUX01000001.1"/>
</dbReference>
<evidence type="ECO:0000313" key="3">
    <source>
        <dbReference type="EMBL" id="TXL62787.1"/>
    </source>
</evidence>
<accession>A0A5C8NNW3</accession>
<dbReference type="PANTHER" id="PTHR46825">
    <property type="entry name" value="D-ALANYL-D-ALANINE-CARBOXYPEPTIDASE/ENDOPEPTIDASE AMPH"/>
    <property type="match status" value="1"/>
</dbReference>
<keyword evidence="4" id="KW-1185">Reference proteome</keyword>
<dbReference type="Pfam" id="PF24491">
    <property type="entry name" value="DUF7586"/>
    <property type="match status" value="1"/>
</dbReference>
<reference evidence="3 4" key="1">
    <citation type="submission" date="2019-06" db="EMBL/GenBank/DDBJ databases">
        <title>Aeromicrobium sp. nov., isolated from a maize field.</title>
        <authorList>
            <person name="Lin S.-Y."/>
            <person name="Tsai C.-F."/>
            <person name="Young C.-C."/>
        </authorList>
    </citation>
    <scope>NUCLEOTIDE SEQUENCE [LARGE SCALE GENOMIC DNA]</scope>
    <source>
        <strain evidence="3 4">CC-CFT486</strain>
    </source>
</reference>
<name>A0A5C8NNW3_9ACTN</name>
<dbReference type="SUPFAM" id="SSF56601">
    <property type="entry name" value="beta-lactamase/transpeptidase-like"/>
    <property type="match status" value="1"/>
</dbReference>
<protein>
    <submittedName>
        <fullName evidence="3">Beta-lactamase family protein</fullName>
    </submittedName>
</protein>
<gene>
    <name evidence="3" type="ORF">FHP06_00630</name>
</gene>
<dbReference type="InterPro" id="IPR001466">
    <property type="entry name" value="Beta-lactam-related"/>
</dbReference>
<organism evidence="3 4">
    <name type="scientific">Aeromicrobium terrae</name>
    <dbReference type="NCBI Taxonomy" id="2498846"/>
    <lineage>
        <taxon>Bacteria</taxon>
        <taxon>Bacillati</taxon>
        <taxon>Actinomycetota</taxon>
        <taxon>Actinomycetes</taxon>
        <taxon>Propionibacteriales</taxon>
        <taxon>Nocardioidaceae</taxon>
        <taxon>Aeromicrobium</taxon>
    </lineage>
</organism>
<dbReference type="Pfam" id="PF00144">
    <property type="entry name" value="Beta-lactamase"/>
    <property type="match status" value="1"/>
</dbReference>
<evidence type="ECO:0000259" key="2">
    <source>
        <dbReference type="Pfam" id="PF24491"/>
    </source>
</evidence>
<evidence type="ECO:0000313" key="4">
    <source>
        <dbReference type="Proteomes" id="UP000321571"/>
    </source>
</evidence>
<dbReference type="InterPro" id="IPR012338">
    <property type="entry name" value="Beta-lactam/transpept-like"/>
</dbReference>
<feature type="domain" description="Beta-lactamase-related" evidence="1">
    <location>
        <begin position="13"/>
        <end position="325"/>
    </location>
</feature>
<dbReference type="EMBL" id="VDUX01000001">
    <property type="protein sequence ID" value="TXL62787.1"/>
    <property type="molecule type" value="Genomic_DNA"/>
</dbReference>
<dbReference type="InterPro" id="IPR050491">
    <property type="entry name" value="AmpC-like"/>
</dbReference>
<sequence length="452" mass="48140">MALSPATAVLLGRRLREEQADRRLPSVVAAVVRDDQVVWSDAAGTLDGRRDGLAPTAATAYRLGSITKTFVAVEVMRLRDEGSLDLADTAADHLPELASLDLGRVTVGQLLTHTSGLQSETDGPWWERAPGDDWPALVEAAPQLRFAPGTRYHYSNTGYAVLGEIVARRRGVAWTEAVEGGILRPLGLTMTTRPPADAAPGLAVHPFADLVHAEPEHDAGAMAPAGQLWASITDLAGWAAFLAGATRDVLAADTLTEMLRPVALNDVPDVAWGSAHGLGWQVWNVDGRRYAGHGGSMPGFLATLRVDLETGDGAVLLTNATSGLGTVNADLLDLLHEHEPHLPAPWSVDTAHEAGLDLVGEWFWGTQAFTLRLDGTDGLRLGTPGEGRGARFTRRGDAWIGLEGYYAGETLTVRRDADGVPVQLDLASFVFTRTPYDPAAELPGGHDPAGWH</sequence>
<feature type="domain" description="DUF7586" evidence="2">
    <location>
        <begin position="353"/>
        <end position="433"/>
    </location>
</feature>
<dbReference type="PANTHER" id="PTHR46825:SF7">
    <property type="entry name" value="D-ALANYL-D-ALANINE CARBOXYPEPTIDASE"/>
    <property type="match status" value="1"/>
</dbReference>
<dbReference type="OrthoDB" id="3863176at2"/>
<evidence type="ECO:0000259" key="1">
    <source>
        <dbReference type="Pfam" id="PF00144"/>
    </source>
</evidence>
<comment type="caution">
    <text evidence="3">The sequence shown here is derived from an EMBL/GenBank/DDBJ whole genome shotgun (WGS) entry which is preliminary data.</text>
</comment>
<dbReference type="AlphaFoldDB" id="A0A5C8NNW3"/>
<proteinExistence type="predicted"/>
<dbReference type="Proteomes" id="UP000321571">
    <property type="component" value="Unassembled WGS sequence"/>
</dbReference>
<dbReference type="InterPro" id="IPR056008">
    <property type="entry name" value="DUF7586"/>
</dbReference>
<dbReference type="Gene3D" id="3.40.710.10">
    <property type="entry name" value="DD-peptidase/beta-lactamase superfamily"/>
    <property type="match status" value="1"/>
</dbReference>